<dbReference type="EC" id="2.4.1.-" evidence="6"/>
<dbReference type="InterPro" id="IPR008166">
    <property type="entry name" value="Glyco_transf_92"/>
</dbReference>
<dbReference type="EMBL" id="MU827785">
    <property type="protein sequence ID" value="KAJ7333913.1"/>
    <property type="molecule type" value="Genomic_DNA"/>
</dbReference>
<sequence length="197" mass="22749">MWIGVTRRPLILLNGTQHSAYQDCINRFGSESIWQAAIDIDEYPFSPTDQQPKFAARAIARFSEKVPTASELTMQNYLFLGKPLDDTKHPLLIDRIWRRTHRPANLLVKPIYKPSHVARATVHHNSLKRGRSVNFPVDQLRMNHYWGARLQNWGEDTPEIIAKTEPDNSMESIVKTLQICIGDCLPSVDFAYHKQWN</sequence>
<protein>
    <recommendedName>
        <fullName evidence="6">Glycosyltransferase family 92 protein</fullName>
        <ecNumber evidence="6">2.4.1.-</ecNumber>
    </recommendedName>
</protein>
<keyword evidence="8" id="KW-1185">Reference proteome</keyword>
<dbReference type="GO" id="GO:0016757">
    <property type="term" value="F:glycosyltransferase activity"/>
    <property type="evidence" value="ECO:0007669"/>
    <property type="project" value="UniProtKB-UniRule"/>
</dbReference>
<keyword evidence="5" id="KW-0472">Membrane</keyword>
<evidence type="ECO:0000313" key="8">
    <source>
        <dbReference type="Proteomes" id="UP001163046"/>
    </source>
</evidence>
<dbReference type="OrthoDB" id="2019083at2759"/>
<comment type="subcellular location">
    <subcellularLocation>
        <location evidence="1">Membrane</location>
    </subcellularLocation>
</comment>
<evidence type="ECO:0000313" key="7">
    <source>
        <dbReference type="EMBL" id="KAJ7333913.1"/>
    </source>
</evidence>
<dbReference type="AlphaFoldDB" id="A0A9X0CFA3"/>
<dbReference type="Proteomes" id="UP001163046">
    <property type="component" value="Unassembled WGS sequence"/>
</dbReference>
<keyword evidence="3 6" id="KW-0328">Glycosyltransferase</keyword>
<evidence type="ECO:0000256" key="4">
    <source>
        <dbReference type="ARBA" id="ARBA00022679"/>
    </source>
</evidence>
<comment type="caution">
    <text evidence="7">The sequence shown here is derived from an EMBL/GenBank/DDBJ whole genome shotgun (WGS) entry which is preliminary data.</text>
</comment>
<evidence type="ECO:0000256" key="6">
    <source>
        <dbReference type="RuleBase" id="RU366017"/>
    </source>
</evidence>
<evidence type="ECO:0000256" key="5">
    <source>
        <dbReference type="ARBA" id="ARBA00023136"/>
    </source>
</evidence>
<dbReference type="Pfam" id="PF01697">
    <property type="entry name" value="Glyco_transf_92"/>
    <property type="match status" value="1"/>
</dbReference>
<proteinExistence type="inferred from homology"/>
<evidence type="ECO:0000256" key="1">
    <source>
        <dbReference type="ARBA" id="ARBA00004370"/>
    </source>
</evidence>
<name>A0A9X0CFA3_9CNID</name>
<dbReference type="GO" id="GO:0016020">
    <property type="term" value="C:membrane"/>
    <property type="evidence" value="ECO:0007669"/>
    <property type="project" value="UniProtKB-SubCell"/>
</dbReference>
<reference evidence="7" key="1">
    <citation type="submission" date="2023-01" db="EMBL/GenBank/DDBJ databases">
        <title>Genome assembly of the deep-sea coral Lophelia pertusa.</title>
        <authorList>
            <person name="Herrera S."/>
            <person name="Cordes E."/>
        </authorList>
    </citation>
    <scope>NUCLEOTIDE SEQUENCE</scope>
    <source>
        <strain evidence="7">USNM1676648</strain>
        <tissue evidence="7">Polyp</tissue>
    </source>
</reference>
<gene>
    <name evidence="7" type="ORF">OS493_016007</name>
</gene>
<evidence type="ECO:0000256" key="2">
    <source>
        <dbReference type="ARBA" id="ARBA00007647"/>
    </source>
</evidence>
<organism evidence="7 8">
    <name type="scientific">Desmophyllum pertusum</name>
    <dbReference type="NCBI Taxonomy" id="174260"/>
    <lineage>
        <taxon>Eukaryota</taxon>
        <taxon>Metazoa</taxon>
        <taxon>Cnidaria</taxon>
        <taxon>Anthozoa</taxon>
        <taxon>Hexacorallia</taxon>
        <taxon>Scleractinia</taxon>
        <taxon>Caryophylliina</taxon>
        <taxon>Caryophylliidae</taxon>
        <taxon>Desmophyllum</taxon>
    </lineage>
</organism>
<keyword evidence="4 6" id="KW-0808">Transferase</keyword>
<accession>A0A9X0CFA3</accession>
<comment type="similarity">
    <text evidence="2 6">Belongs to the glycosyltransferase 92 family.</text>
</comment>
<evidence type="ECO:0000256" key="3">
    <source>
        <dbReference type="ARBA" id="ARBA00022676"/>
    </source>
</evidence>